<dbReference type="EMBL" id="RCHR01000003">
    <property type="protein sequence ID" value="RLL45411.1"/>
    <property type="molecule type" value="Genomic_DNA"/>
</dbReference>
<gene>
    <name evidence="1" type="ORF">D8M04_11195</name>
</gene>
<dbReference type="Proteomes" id="UP000270219">
    <property type="component" value="Unassembled WGS sequence"/>
</dbReference>
<name>A0A498D9V4_9BACI</name>
<comment type="caution">
    <text evidence="1">The sequence shown here is derived from an EMBL/GenBank/DDBJ whole genome shotgun (WGS) entry which is preliminary data.</text>
</comment>
<reference evidence="1 2" key="1">
    <citation type="submission" date="2018-10" db="EMBL/GenBank/DDBJ databases">
        <title>Oceanobacillus sp. YLB-02 draft genome.</title>
        <authorList>
            <person name="Yu L."/>
        </authorList>
    </citation>
    <scope>NUCLEOTIDE SEQUENCE [LARGE SCALE GENOMIC DNA]</scope>
    <source>
        <strain evidence="1 2">YLB-02</strain>
    </source>
</reference>
<keyword evidence="2" id="KW-1185">Reference proteome</keyword>
<accession>A0A498D9V4</accession>
<dbReference type="AlphaFoldDB" id="A0A498D9V4"/>
<evidence type="ECO:0000313" key="2">
    <source>
        <dbReference type="Proteomes" id="UP000270219"/>
    </source>
</evidence>
<proteinExistence type="predicted"/>
<dbReference type="RefSeq" id="WP_121522997.1">
    <property type="nucleotide sequence ID" value="NZ_RCHR01000003.1"/>
</dbReference>
<protein>
    <submittedName>
        <fullName evidence="1">Uncharacterized protein</fullName>
    </submittedName>
</protein>
<organism evidence="1 2">
    <name type="scientific">Oceanobacillus piezotolerans</name>
    <dbReference type="NCBI Taxonomy" id="2448030"/>
    <lineage>
        <taxon>Bacteria</taxon>
        <taxon>Bacillati</taxon>
        <taxon>Bacillota</taxon>
        <taxon>Bacilli</taxon>
        <taxon>Bacillales</taxon>
        <taxon>Bacillaceae</taxon>
        <taxon>Oceanobacillus</taxon>
    </lineage>
</organism>
<evidence type="ECO:0000313" key="1">
    <source>
        <dbReference type="EMBL" id="RLL45411.1"/>
    </source>
</evidence>
<sequence length="65" mass="7661">MINHKDLEEKVAASDYLVTIKHRGKNPIDLPVVTNYTYEDVFDHIKEQYPYDLGQIEKVTIELLR</sequence>